<organism evidence="3 4">
    <name type="scientific">Mycobacterium innocens</name>
    <dbReference type="NCBI Taxonomy" id="2341083"/>
    <lineage>
        <taxon>Bacteria</taxon>
        <taxon>Bacillati</taxon>
        <taxon>Actinomycetota</taxon>
        <taxon>Actinomycetes</taxon>
        <taxon>Mycobacteriales</taxon>
        <taxon>Mycobacteriaceae</taxon>
        <taxon>Mycobacterium</taxon>
    </lineage>
</organism>
<dbReference type="AlphaFoldDB" id="A0A498Q2M2"/>
<dbReference type="InterPro" id="IPR050426">
    <property type="entry name" value="Glycosyltransferase_28"/>
</dbReference>
<evidence type="ECO:0000259" key="2">
    <source>
        <dbReference type="Pfam" id="PF06722"/>
    </source>
</evidence>
<keyword evidence="3" id="KW-0328">Glycosyltransferase</keyword>
<dbReference type="FunFam" id="3.40.50.2000:FF:000009">
    <property type="entry name" value="Sterol 3-beta-glucosyltransferase UGT80A2"/>
    <property type="match status" value="1"/>
</dbReference>
<feature type="domain" description="Erythromycin biosynthesis protein CIII-like C-terminal" evidence="2">
    <location>
        <begin position="290"/>
        <end position="396"/>
    </location>
</feature>
<dbReference type="Gene3D" id="3.40.50.2000">
    <property type="entry name" value="Glycogen Phosphorylase B"/>
    <property type="match status" value="2"/>
</dbReference>
<dbReference type="EC" id="2.4.-.-" evidence="3"/>
<accession>A0A498Q2M2</accession>
<evidence type="ECO:0000313" key="3">
    <source>
        <dbReference type="EMBL" id="VBA38873.1"/>
    </source>
</evidence>
<proteinExistence type="predicted"/>
<dbReference type="Pfam" id="PF03033">
    <property type="entry name" value="Glyco_transf_28"/>
    <property type="match status" value="1"/>
</dbReference>
<dbReference type="InterPro" id="IPR010610">
    <property type="entry name" value="EryCIII-like_C"/>
</dbReference>
<dbReference type="Proteomes" id="UP000267289">
    <property type="component" value="Unassembled WGS sequence"/>
</dbReference>
<dbReference type="CDD" id="cd03784">
    <property type="entry name" value="GT1_Gtf-like"/>
    <property type="match status" value="1"/>
</dbReference>
<dbReference type="GO" id="GO:0033072">
    <property type="term" value="P:vancomycin biosynthetic process"/>
    <property type="evidence" value="ECO:0007669"/>
    <property type="project" value="UniProtKB-ARBA"/>
</dbReference>
<dbReference type="GO" id="GO:0016758">
    <property type="term" value="F:hexosyltransferase activity"/>
    <property type="evidence" value="ECO:0007669"/>
    <property type="project" value="InterPro"/>
</dbReference>
<dbReference type="EMBL" id="UPHQ01000103">
    <property type="protein sequence ID" value="VBA38873.1"/>
    <property type="molecule type" value="Genomic_DNA"/>
</dbReference>
<dbReference type="InterPro" id="IPR004276">
    <property type="entry name" value="GlycoTrans_28_N"/>
</dbReference>
<reference evidence="3 4" key="1">
    <citation type="submission" date="2018-09" db="EMBL/GenBank/DDBJ databases">
        <authorList>
            <person name="Tagini F."/>
        </authorList>
    </citation>
    <scope>NUCLEOTIDE SEQUENCE [LARGE SCALE GENOMIC DNA]</scope>
    <source>
        <strain evidence="3 4">MK13</strain>
    </source>
</reference>
<dbReference type="GO" id="GO:0005975">
    <property type="term" value="P:carbohydrate metabolic process"/>
    <property type="evidence" value="ECO:0007669"/>
    <property type="project" value="InterPro"/>
</dbReference>
<name>A0A498Q2M2_9MYCO</name>
<keyword evidence="3" id="KW-0808">Transferase</keyword>
<sequence length="424" mass="46090">MLMKFALAINGTRGDVEPCTALGRELLRRGHEVRLAVPPNLIGLAEAAGLDAVSYGPDTQALLDNEDNLHEFWKPQTSIKLVREGIADLRQGWADMAATLRSLAAGVDLVLTGMIHQGIAANIAEYYDIRLATMHFMPARVNGQLLPILPERLNRALVSALWWVQWRITKSPEDAQRRELGLPKATASSSSRILGRRALEIQAYDELCFPGLVTEWAQWADRRPFVGALTLELPTDYDDEVLSWIAAGTPPVYFGFGSMPVDSPADTIAMISAACAELGERALICTGQNDVSNLECADHVKLVPGVSHAAVFPACRAVVHHGGAGTTAAGMRAGIPTLILWIWIEQPIWLAQIKRLKIGSGRRLAATTKETLVSDLGAILAPGYVNRAREIANQMTKPGESATRAAGLLENEVSRNQSNPQFRD</sequence>
<evidence type="ECO:0000259" key="1">
    <source>
        <dbReference type="Pfam" id="PF03033"/>
    </source>
</evidence>
<dbReference type="GO" id="GO:0008194">
    <property type="term" value="F:UDP-glycosyltransferase activity"/>
    <property type="evidence" value="ECO:0007669"/>
    <property type="project" value="InterPro"/>
</dbReference>
<gene>
    <name evidence="3" type="ORF">LAUMK13_02325</name>
</gene>
<feature type="domain" description="Glycosyltransferase family 28 N-terminal" evidence="1">
    <location>
        <begin position="5"/>
        <end position="138"/>
    </location>
</feature>
<dbReference type="PANTHER" id="PTHR48050:SF13">
    <property type="entry name" value="STEROL 3-BETA-GLUCOSYLTRANSFERASE UGT80A2"/>
    <property type="match status" value="1"/>
</dbReference>
<evidence type="ECO:0000313" key="4">
    <source>
        <dbReference type="Proteomes" id="UP000267289"/>
    </source>
</evidence>
<dbReference type="InterPro" id="IPR002213">
    <property type="entry name" value="UDP_glucos_trans"/>
</dbReference>
<dbReference type="SUPFAM" id="SSF53756">
    <property type="entry name" value="UDP-Glycosyltransferase/glycogen phosphorylase"/>
    <property type="match status" value="1"/>
</dbReference>
<dbReference type="PANTHER" id="PTHR48050">
    <property type="entry name" value="STEROL 3-BETA-GLUCOSYLTRANSFERASE"/>
    <property type="match status" value="1"/>
</dbReference>
<dbReference type="Pfam" id="PF06722">
    <property type="entry name" value="EryCIII-like_C"/>
    <property type="match status" value="1"/>
</dbReference>
<keyword evidence="4" id="KW-1185">Reference proteome</keyword>
<protein>
    <submittedName>
        <fullName evidence="3">Putative glycosyltransferase</fullName>
        <ecNumber evidence="3">2.4.-.-</ecNumber>
    </submittedName>
</protein>